<dbReference type="InterPro" id="IPR002048">
    <property type="entry name" value="EF_hand_dom"/>
</dbReference>
<dbReference type="SUPFAM" id="SSF47473">
    <property type="entry name" value="EF-hand"/>
    <property type="match status" value="1"/>
</dbReference>
<dbReference type="PROSITE" id="PS50222">
    <property type="entry name" value="EF_HAND_2"/>
    <property type="match status" value="4"/>
</dbReference>
<dbReference type="GO" id="GO:0005509">
    <property type="term" value="F:calcium ion binding"/>
    <property type="evidence" value="ECO:0007669"/>
    <property type="project" value="InterPro"/>
</dbReference>
<dbReference type="PANTHER" id="PTHR47225:SF1">
    <property type="entry name" value="EF-HAND CALCIUM-BINDING DOMAIN-CONTAINING PROTEIN 12"/>
    <property type="match status" value="1"/>
</dbReference>
<dbReference type="OMA" id="MITPEQW"/>
<reference evidence="4" key="1">
    <citation type="journal article" date="2010" name="Genome Biol.">
        <title>Genome sequence of the necrotrophic plant pathogen Pythium ultimum reveals original pathogenicity mechanisms and effector repertoire.</title>
        <authorList>
            <person name="Levesque C.A."/>
            <person name="Brouwer H."/>
            <person name="Cano L."/>
            <person name="Hamilton J.P."/>
            <person name="Holt C."/>
            <person name="Huitema E."/>
            <person name="Raffaele S."/>
            <person name="Robideau G.P."/>
            <person name="Thines M."/>
            <person name="Win J."/>
            <person name="Zerillo M.M."/>
            <person name="Beakes G.W."/>
            <person name="Boore J.L."/>
            <person name="Busam D."/>
            <person name="Dumas B."/>
            <person name="Ferriera S."/>
            <person name="Fuerstenberg S.I."/>
            <person name="Gachon C.M."/>
            <person name="Gaulin E."/>
            <person name="Govers F."/>
            <person name="Grenville-Briggs L."/>
            <person name="Horner N."/>
            <person name="Hostetler J."/>
            <person name="Jiang R.H."/>
            <person name="Johnson J."/>
            <person name="Krajaejun T."/>
            <person name="Lin H."/>
            <person name="Meijer H.J."/>
            <person name="Moore B."/>
            <person name="Morris P."/>
            <person name="Phuntmart V."/>
            <person name="Puiu D."/>
            <person name="Shetty J."/>
            <person name="Stajich J.E."/>
            <person name="Tripathy S."/>
            <person name="Wawra S."/>
            <person name="van West P."/>
            <person name="Whitty B.R."/>
            <person name="Coutinho P.M."/>
            <person name="Henrissat B."/>
            <person name="Martin F."/>
            <person name="Thomas P.D."/>
            <person name="Tyler B.M."/>
            <person name="De Vries R.P."/>
            <person name="Kamoun S."/>
            <person name="Yandell M."/>
            <person name="Tisserat N."/>
            <person name="Buell C.R."/>
        </authorList>
    </citation>
    <scope>NUCLEOTIDE SEQUENCE</scope>
    <source>
        <strain evidence="4">DAOM:BR144</strain>
    </source>
</reference>
<organism evidence="3 4">
    <name type="scientific">Globisporangium ultimum (strain ATCC 200006 / CBS 805.95 / DAOM BR144)</name>
    <name type="common">Pythium ultimum</name>
    <dbReference type="NCBI Taxonomy" id="431595"/>
    <lineage>
        <taxon>Eukaryota</taxon>
        <taxon>Sar</taxon>
        <taxon>Stramenopiles</taxon>
        <taxon>Oomycota</taxon>
        <taxon>Peronosporomycetes</taxon>
        <taxon>Pythiales</taxon>
        <taxon>Pythiaceae</taxon>
        <taxon>Globisporangium</taxon>
    </lineage>
</organism>
<dbReference type="VEuPathDB" id="FungiDB:PYU1_G005833"/>
<evidence type="ECO:0000313" key="3">
    <source>
        <dbReference type="EnsemblProtists" id="PYU1_T005845"/>
    </source>
</evidence>
<evidence type="ECO:0000313" key="4">
    <source>
        <dbReference type="Proteomes" id="UP000019132"/>
    </source>
</evidence>
<dbReference type="HOGENOM" id="CLU_1217510_0_0_1"/>
<dbReference type="InterPro" id="IPR011992">
    <property type="entry name" value="EF-hand-dom_pair"/>
</dbReference>
<dbReference type="InParanoid" id="K3WLK3"/>
<proteinExistence type="predicted"/>
<name>K3WLK3_GLOUD</name>
<dbReference type="SMART" id="SM00054">
    <property type="entry name" value="EFh"/>
    <property type="match status" value="4"/>
</dbReference>
<reference evidence="3" key="3">
    <citation type="submission" date="2015-02" db="UniProtKB">
        <authorList>
            <consortium name="EnsemblProtists"/>
        </authorList>
    </citation>
    <scope>IDENTIFICATION</scope>
    <source>
        <strain evidence="3">DAOM BR144</strain>
    </source>
</reference>
<evidence type="ECO:0000259" key="2">
    <source>
        <dbReference type="PROSITE" id="PS50222"/>
    </source>
</evidence>
<dbReference type="InterPro" id="IPR018247">
    <property type="entry name" value="EF_Hand_1_Ca_BS"/>
</dbReference>
<feature type="domain" description="EF-hand" evidence="2">
    <location>
        <begin position="32"/>
        <end position="67"/>
    </location>
</feature>
<sequence>MDDQSSFAPTPASDIDVETMDALLKIGKAIFALDGSLHDHFCRFDVNQDGVLQREEFEDAVVQLGFQFSPELMARVMAAVDTDGGNSIDYKEFVTAFGIGDLKEKSALAKGDMTWQNSVLQQVSNVFYQHRIHIRNAFRMFDQNNSGVISKDEFRTGITAFNVVLNSPLSEDQIEELLAYLDSDKDGEISYKEFFDGFRVVDVRTDSSEPQV</sequence>
<dbReference type="Pfam" id="PF13499">
    <property type="entry name" value="EF-hand_7"/>
    <property type="match status" value="2"/>
</dbReference>
<keyword evidence="1" id="KW-0106">Calcium</keyword>
<dbReference type="eggNOG" id="KOG0032">
    <property type="taxonomic scope" value="Eukaryota"/>
</dbReference>
<dbReference type="AlphaFoldDB" id="K3WLK3"/>
<dbReference type="Gene3D" id="1.10.238.10">
    <property type="entry name" value="EF-hand"/>
    <property type="match status" value="2"/>
</dbReference>
<feature type="domain" description="EF-hand" evidence="2">
    <location>
        <begin position="129"/>
        <end position="164"/>
    </location>
</feature>
<dbReference type="PROSITE" id="PS00018">
    <property type="entry name" value="EF_HAND_1"/>
    <property type="match status" value="4"/>
</dbReference>
<dbReference type="EnsemblProtists" id="PYU1_T005845">
    <property type="protein sequence ID" value="PYU1_T005845"/>
    <property type="gene ID" value="PYU1_G005833"/>
</dbReference>
<dbReference type="PANTHER" id="PTHR47225">
    <property type="entry name" value="EF-HAND CALCIUM-BINDING DOMAIN-CONTAINING PROTEIN 12"/>
    <property type="match status" value="1"/>
</dbReference>
<dbReference type="EMBL" id="GL376573">
    <property type="status" value="NOT_ANNOTATED_CDS"/>
    <property type="molecule type" value="Genomic_DNA"/>
</dbReference>
<dbReference type="InterPro" id="IPR042847">
    <property type="entry name" value="EFC12"/>
</dbReference>
<dbReference type="STRING" id="431595.K3WLK3"/>
<feature type="domain" description="EF-hand" evidence="2">
    <location>
        <begin position="68"/>
        <end position="103"/>
    </location>
</feature>
<dbReference type="Proteomes" id="UP000019132">
    <property type="component" value="Unassembled WGS sequence"/>
</dbReference>
<evidence type="ECO:0000256" key="1">
    <source>
        <dbReference type="ARBA" id="ARBA00022837"/>
    </source>
</evidence>
<reference evidence="4" key="2">
    <citation type="submission" date="2010-04" db="EMBL/GenBank/DDBJ databases">
        <authorList>
            <person name="Buell R."/>
            <person name="Hamilton J."/>
            <person name="Hostetler J."/>
        </authorList>
    </citation>
    <scope>NUCLEOTIDE SEQUENCE [LARGE SCALE GENOMIC DNA]</scope>
    <source>
        <strain evidence="4">DAOM:BR144</strain>
    </source>
</reference>
<keyword evidence="4" id="KW-1185">Reference proteome</keyword>
<protein>
    <recommendedName>
        <fullName evidence="2">EF-hand domain-containing protein</fullName>
    </recommendedName>
</protein>
<feature type="domain" description="EF-hand" evidence="2">
    <location>
        <begin position="169"/>
        <end position="204"/>
    </location>
</feature>
<dbReference type="CDD" id="cd00051">
    <property type="entry name" value="EFh"/>
    <property type="match status" value="2"/>
</dbReference>
<accession>K3WLK3</accession>